<evidence type="ECO:0000256" key="2">
    <source>
        <dbReference type="ARBA" id="ARBA00022989"/>
    </source>
</evidence>
<feature type="transmembrane region" description="Helical" evidence="4">
    <location>
        <begin position="380"/>
        <end position="402"/>
    </location>
</feature>
<accession>A0A5D9DC27</accession>
<feature type="transmembrane region" description="Helical" evidence="4">
    <location>
        <begin position="89"/>
        <end position="112"/>
    </location>
</feature>
<keyword evidence="6" id="KW-1185">Reference proteome</keyword>
<feature type="transmembrane region" description="Helical" evidence="4">
    <location>
        <begin position="20"/>
        <end position="42"/>
    </location>
</feature>
<feature type="transmembrane region" description="Helical" evidence="4">
    <location>
        <begin position="354"/>
        <end position="374"/>
    </location>
</feature>
<evidence type="ECO:0000256" key="4">
    <source>
        <dbReference type="SAM" id="Phobius"/>
    </source>
</evidence>
<dbReference type="InterPro" id="IPR036259">
    <property type="entry name" value="MFS_trans_sf"/>
</dbReference>
<dbReference type="InterPro" id="IPR011701">
    <property type="entry name" value="MFS"/>
</dbReference>
<proteinExistence type="predicted"/>
<dbReference type="RefSeq" id="WP_149320549.1">
    <property type="nucleotide sequence ID" value="NZ_JARWAH010000001.1"/>
</dbReference>
<dbReference type="PANTHER" id="PTHR23547:SF1">
    <property type="entry name" value="MAJOR FACILITATOR SUPERFAMILY MFS_1"/>
    <property type="match status" value="1"/>
</dbReference>
<keyword evidence="2 4" id="KW-1133">Transmembrane helix</keyword>
<dbReference type="EMBL" id="VTPU01000001">
    <property type="protein sequence ID" value="TZG41356.1"/>
    <property type="molecule type" value="Genomic_DNA"/>
</dbReference>
<dbReference type="NCBIfam" id="NF033734">
    <property type="entry name" value="MFS_ArsJ"/>
    <property type="match status" value="1"/>
</dbReference>
<comment type="caution">
    <text evidence="5">The sequence shown here is derived from an EMBL/GenBank/DDBJ whole genome shotgun (WGS) entry which is preliminary data.</text>
</comment>
<evidence type="ECO:0000256" key="3">
    <source>
        <dbReference type="ARBA" id="ARBA00023136"/>
    </source>
</evidence>
<dbReference type="PANTHER" id="PTHR23547">
    <property type="entry name" value="MAJOR FACILITATOR SUPERFAMILY DOMAIN, GENERAL SUBSTRATE TRANSPORTER"/>
    <property type="match status" value="1"/>
</dbReference>
<sequence>MTESLGARFKALPFEIRQYLLITGNYWAFTLTDGALRMLVVLHFHQLGYSPLEVALLFLFYEAFGVVTNLVGGWLGARLGLNRTMNVGLGLQLVALGMLMVPSAALSVPWVMAAQALSGIAKDLNKMSAKSAVKVLVPKDSANAGSALYHWVAILTGSKNALKGAGFFLGGALLTWIGFRGAVIAMAVMLAIVLGLSLVRLKADLGRGKHKPKFTEVFSKSRAINVLSAARFCLFAARDVWFVVALPVFLYDQHGWSHWTVGGLLAIWVIGYGGVQTQAPRLTGLIKGGPRVVTAFWALALAGLPALLALLSLAEVGWLVAGLLAFGVLFAINSSWHSYLIVHFARSDGVSMDVGFYYMANAMGRLAGTVLSGWLYQVYGLSACLWVSAALVAASALMALALPSQQQAG</sequence>
<feature type="transmembrane region" description="Helical" evidence="4">
    <location>
        <begin position="177"/>
        <end position="199"/>
    </location>
</feature>
<name>A0A5D9DC27_HALER</name>
<feature type="transmembrane region" description="Helical" evidence="4">
    <location>
        <begin position="295"/>
        <end position="314"/>
    </location>
</feature>
<evidence type="ECO:0000313" key="6">
    <source>
        <dbReference type="Proteomes" id="UP000324260"/>
    </source>
</evidence>
<gene>
    <name evidence="5" type="primary">arsJ</name>
    <name evidence="5" type="ORF">FZZ93_01465</name>
</gene>
<dbReference type="Pfam" id="PF07690">
    <property type="entry name" value="MFS_1"/>
    <property type="match status" value="1"/>
</dbReference>
<dbReference type="GO" id="GO:0022857">
    <property type="term" value="F:transmembrane transporter activity"/>
    <property type="evidence" value="ECO:0007669"/>
    <property type="project" value="InterPro"/>
</dbReference>
<dbReference type="Gene3D" id="1.20.1250.20">
    <property type="entry name" value="MFS general substrate transporter like domains"/>
    <property type="match status" value="2"/>
</dbReference>
<dbReference type="AlphaFoldDB" id="A0A5D9DC27"/>
<organism evidence="5 6">
    <name type="scientific">Halomonas eurihalina</name>
    <dbReference type="NCBI Taxonomy" id="42566"/>
    <lineage>
        <taxon>Bacteria</taxon>
        <taxon>Pseudomonadati</taxon>
        <taxon>Pseudomonadota</taxon>
        <taxon>Gammaproteobacteria</taxon>
        <taxon>Oceanospirillales</taxon>
        <taxon>Halomonadaceae</taxon>
        <taxon>Halomonas</taxon>
    </lineage>
</organism>
<evidence type="ECO:0000256" key="1">
    <source>
        <dbReference type="ARBA" id="ARBA00022692"/>
    </source>
</evidence>
<dbReference type="OrthoDB" id="186809at2"/>
<dbReference type="SUPFAM" id="SSF103473">
    <property type="entry name" value="MFS general substrate transporter"/>
    <property type="match status" value="1"/>
</dbReference>
<protein>
    <submittedName>
        <fullName evidence="5">Organoarsenical effux MFS transporter ArsJ</fullName>
    </submittedName>
</protein>
<feature type="transmembrane region" description="Helical" evidence="4">
    <location>
        <begin position="256"/>
        <end position="275"/>
    </location>
</feature>
<keyword evidence="3 4" id="KW-0472">Membrane</keyword>
<evidence type="ECO:0000313" key="5">
    <source>
        <dbReference type="EMBL" id="TZG41356.1"/>
    </source>
</evidence>
<feature type="transmembrane region" description="Helical" evidence="4">
    <location>
        <begin position="229"/>
        <end position="250"/>
    </location>
</feature>
<reference evidence="5 6" key="1">
    <citation type="submission" date="2019-08" db="EMBL/GenBank/DDBJ databases">
        <title>Draft Genome Sequence of Halomonas eurihalina Isolated from Preserved Hide-surface.</title>
        <authorList>
            <person name="Hussain S.A."/>
            <person name="Xu A."/>
            <person name="Sarker M."/>
            <person name="Sommers C."/>
        </authorList>
    </citation>
    <scope>NUCLEOTIDE SEQUENCE [LARGE SCALE GENOMIC DNA]</scope>
    <source>
        <strain evidence="5 6">MS1</strain>
    </source>
</reference>
<dbReference type="InterPro" id="IPR047769">
    <property type="entry name" value="MFS_ArsJ"/>
</dbReference>
<dbReference type="Proteomes" id="UP000324260">
    <property type="component" value="Unassembled WGS sequence"/>
</dbReference>
<keyword evidence="1 4" id="KW-0812">Transmembrane</keyword>
<feature type="transmembrane region" description="Helical" evidence="4">
    <location>
        <begin position="320"/>
        <end position="342"/>
    </location>
</feature>
<feature type="transmembrane region" description="Helical" evidence="4">
    <location>
        <begin position="54"/>
        <end position="77"/>
    </location>
</feature>